<proteinExistence type="predicted"/>
<evidence type="ECO:0000256" key="1">
    <source>
        <dbReference type="SAM" id="Phobius"/>
    </source>
</evidence>
<organism evidence="2 3">
    <name type="scientific">Alistipes timonensis JC136</name>
    <dbReference type="NCBI Taxonomy" id="1033731"/>
    <lineage>
        <taxon>Bacteria</taxon>
        <taxon>Pseudomonadati</taxon>
        <taxon>Bacteroidota</taxon>
        <taxon>Bacteroidia</taxon>
        <taxon>Bacteroidales</taxon>
        <taxon>Rikenellaceae</taxon>
        <taxon>Alistipes</taxon>
    </lineage>
</organism>
<gene>
    <name evidence="2" type="ORF">SAMN05444145_10840</name>
</gene>
<evidence type="ECO:0000313" key="2">
    <source>
        <dbReference type="EMBL" id="SEA87555.1"/>
    </source>
</evidence>
<dbReference type="STRING" id="1033731.SAMN05444145_10840"/>
<protein>
    <submittedName>
        <fullName evidence="2">Uncharacterized protein</fullName>
    </submittedName>
</protein>
<feature type="transmembrane region" description="Helical" evidence="1">
    <location>
        <begin position="69"/>
        <end position="90"/>
    </location>
</feature>
<keyword evidence="1" id="KW-0812">Transmembrane</keyword>
<dbReference type="Proteomes" id="UP000183253">
    <property type="component" value="Unassembled WGS sequence"/>
</dbReference>
<keyword evidence="1" id="KW-0472">Membrane</keyword>
<dbReference type="EMBL" id="FNRI01000008">
    <property type="protein sequence ID" value="SEA87555.1"/>
    <property type="molecule type" value="Genomic_DNA"/>
</dbReference>
<feature type="transmembrane region" description="Helical" evidence="1">
    <location>
        <begin position="96"/>
        <end position="117"/>
    </location>
</feature>
<name>A0A1H4ER66_9BACT</name>
<evidence type="ECO:0000313" key="3">
    <source>
        <dbReference type="Proteomes" id="UP000183253"/>
    </source>
</evidence>
<accession>A0A1H4ER66</accession>
<dbReference type="AlphaFoldDB" id="A0A1H4ER66"/>
<keyword evidence="3" id="KW-1185">Reference proteome</keyword>
<keyword evidence="1" id="KW-1133">Transmembrane helix</keyword>
<reference evidence="2 3" key="1">
    <citation type="submission" date="2016-10" db="EMBL/GenBank/DDBJ databases">
        <authorList>
            <person name="de Groot N.N."/>
        </authorList>
    </citation>
    <scope>NUCLEOTIDE SEQUENCE [LARGE SCALE GENOMIC DNA]</scope>
    <source>
        <strain evidence="2 3">DSM 25383</strain>
    </source>
</reference>
<sequence length="150" mass="16808">MPGPVWLFGAYGVFRMWSWLLARIVSGSLPTTWTTAALDLGTLLAALLPVSLLGLLLKRSAYAVQLVSLYAGLKGAAHFIALFRLVFGRFPETPDMVSSVLVNGVMCALWFGVLRYFERSEDIARLFPVEERRRTWWPVVPMIALMLVCM</sequence>
<feature type="transmembrane region" description="Helical" evidence="1">
    <location>
        <begin position="37"/>
        <end position="57"/>
    </location>
</feature>